<protein>
    <submittedName>
        <fullName evidence="1">Uncharacterized protein</fullName>
    </submittedName>
</protein>
<keyword evidence="2" id="KW-1185">Reference proteome</keyword>
<name>A0ACC3NE35_9PEZI</name>
<comment type="caution">
    <text evidence="1">The sequence shown here is derived from an EMBL/GenBank/DDBJ whole genome shotgun (WGS) entry which is preliminary data.</text>
</comment>
<gene>
    <name evidence="1" type="ORF">LTR37_007323</name>
</gene>
<reference evidence="1" key="1">
    <citation type="submission" date="2023-07" db="EMBL/GenBank/DDBJ databases">
        <title>Black Yeasts Isolated from many extreme environments.</title>
        <authorList>
            <person name="Coleine C."/>
            <person name="Stajich J.E."/>
            <person name="Selbmann L."/>
        </authorList>
    </citation>
    <scope>NUCLEOTIDE SEQUENCE</scope>
    <source>
        <strain evidence="1">CCFEE 5714</strain>
    </source>
</reference>
<dbReference type="Proteomes" id="UP001281147">
    <property type="component" value="Unassembled WGS sequence"/>
</dbReference>
<dbReference type="EMBL" id="JAUTXU010000051">
    <property type="protein sequence ID" value="KAK3715113.1"/>
    <property type="molecule type" value="Genomic_DNA"/>
</dbReference>
<accession>A0ACC3NE35</accession>
<proteinExistence type="predicted"/>
<evidence type="ECO:0000313" key="1">
    <source>
        <dbReference type="EMBL" id="KAK3715113.1"/>
    </source>
</evidence>
<organism evidence="1 2">
    <name type="scientific">Vermiconidia calcicola</name>
    <dbReference type="NCBI Taxonomy" id="1690605"/>
    <lineage>
        <taxon>Eukaryota</taxon>
        <taxon>Fungi</taxon>
        <taxon>Dikarya</taxon>
        <taxon>Ascomycota</taxon>
        <taxon>Pezizomycotina</taxon>
        <taxon>Dothideomycetes</taxon>
        <taxon>Dothideomycetidae</taxon>
        <taxon>Mycosphaerellales</taxon>
        <taxon>Extremaceae</taxon>
        <taxon>Vermiconidia</taxon>
    </lineage>
</organism>
<sequence length="366" mass="39007">MRALRFHGREDLRLDTIPTDECGPTEVRIKVGYCGICGSDIHEYLGGPILAPQHGEKHPYNGAELPVTMGHEMAGTITEVGKEVKNFSVGQKVAVIPAMDDRHYGLDPCRMCSLGKRNICKRTAYYGLSAPVGGFADEIVVSHHAVLPLPDGMSLKLGALCEPIAVAWHMVRAAGMVEGDNCVVLGAGPIGLALLLVLKSKKARKIIVSEVTASRAEAAKQFGADLVVNPLDSDSTSGDPVVKAAHDLMGEGADISFDASGIQATLNTAIACVRPAGTVFNVAIHEKPLSINLNDLTMTEKKLTGGICYTREDFEGASQLVASNTEEAEKMITSITALDDIVKGGFLELINNKANHVKILIEINKE</sequence>
<evidence type="ECO:0000313" key="2">
    <source>
        <dbReference type="Proteomes" id="UP001281147"/>
    </source>
</evidence>